<sequence length="51" mass="5785">MSPSIWLDVHYIMNDFGMLAVLAALLFVAFPKGVSTMRARSPCRPSQRRVF</sequence>
<dbReference type="Proteomes" id="UP000317093">
    <property type="component" value="Chromosome"/>
</dbReference>
<proteinExistence type="predicted"/>
<accession>A0A518AYQ4</accession>
<protein>
    <submittedName>
        <fullName evidence="2">Uncharacterized protein</fullName>
    </submittedName>
</protein>
<feature type="transmembrane region" description="Helical" evidence="1">
    <location>
        <begin position="12"/>
        <end position="30"/>
    </location>
</feature>
<dbReference type="KEGG" id="knv:Pan216_06890"/>
<keyword evidence="1" id="KW-0472">Membrane</keyword>
<dbReference type="AlphaFoldDB" id="A0A518AYQ4"/>
<reference evidence="2 3" key="1">
    <citation type="submission" date="2019-02" db="EMBL/GenBank/DDBJ databases">
        <title>Deep-cultivation of Planctomycetes and their phenomic and genomic characterization uncovers novel biology.</title>
        <authorList>
            <person name="Wiegand S."/>
            <person name="Jogler M."/>
            <person name="Boedeker C."/>
            <person name="Pinto D."/>
            <person name="Vollmers J."/>
            <person name="Rivas-Marin E."/>
            <person name="Kohn T."/>
            <person name="Peeters S.H."/>
            <person name="Heuer A."/>
            <person name="Rast P."/>
            <person name="Oberbeckmann S."/>
            <person name="Bunk B."/>
            <person name="Jeske O."/>
            <person name="Meyerdierks A."/>
            <person name="Storesund J.E."/>
            <person name="Kallscheuer N."/>
            <person name="Luecker S."/>
            <person name="Lage O.M."/>
            <person name="Pohl T."/>
            <person name="Merkel B.J."/>
            <person name="Hornburger P."/>
            <person name="Mueller R.-W."/>
            <person name="Bruemmer F."/>
            <person name="Labrenz M."/>
            <person name="Spormann A.M."/>
            <person name="Op den Camp H."/>
            <person name="Overmann J."/>
            <person name="Amann R."/>
            <person name="Jetten M.S.M."/>
            <person name="Mascher T."/>
            <person name="Medema M.H."/>
            <person name="Devos D.P."/>
            <person name="Kaster A.-K."/>
            <person name="Ovreas L."/>
            <person name="Rohde M."/>
            <person name="Galperin M.Y."/>
            <person name="Jogler C."/>
        </authorList>
    </citation>
    <scope>NUCLEOTIDE SEQUENCE [LARGE SCALE GENOMIC DNA]</scope>
    <source>
        <strain evidence="2 3">Pan216</strain>
    </source>
</reference>
<evidence type="ECO:0000313" key="3">
    <source>
        <dbReference type="Proteomes" id="UP000317093"/>
    </source>
</evidence>
<keyword evidence="3" id="KW-1185">Reference proteome</keyword>
<keyword evidence="1" id="KW-0812">Transmembrane</keyword>
<dbReference type="EMBL" id="CP036279">
    <property type="protein sequence ID" value="QDU59856.1"/>
    <property type="molecule type" value="Genomic_DNA"/>
</dbReference>
<name>A0A518AYQ4_9BACT</name>
<organism evidence="2 3">
    <name type="scientific">Kolteria novifilia</name>
    <dbReference type="NCBI Taxonomy" id="2527975"/>
    <lineage>
        <taxon>Bacteria</taxon>
        <taxon>Pseudomonadati</taxon>
        <taxon>Planctomycetota</taxon>
        <taxon>Planctomycetia</taxon>
        <taxon>Kolteriales</taxon>
        <taxon>Kolteriaceae</taxon>
        <taxon>Kolteria</taxon>
    </lineage>
</organism>
<keyword evidence="1" id="KW-1133">Transmembrane helix</keyword>
<evidence type="ECO:0000256" key="1">
    <source>
        <dbReference type="SAM" id="Phobius"/>
    </source>
</evidence>
<evidence type="ECO:0000313" key="2">
    <source>
        <dbReference type="EMBL" id="QDU59856.1"/>
    </source>
</evidence>
<gene>
    <name evidence="2" type="ORF">Pan216_06890</name>
</gene>